<dbReference type="EMBL" id="JALLPB020000492">
    <property type="protein sequence ID" value="KAL3808554.1"/>
    <property type="molecule type" value="Genomic_DNA"/>
</dbReference>
<feature type="compositionally biased region" description="Polar residues" evidence="2">
    <location>
        <begin position="1"/>
        <end position="20"/>
    </location>
</feature>
<comment type="caution">
    <text evidence="4">The sequence shown here is derived from an EMBL/GenBank/DDBJ whole genome shotgun (WGS) entry which is preliminary data.</text>
</comment>
<dbReference type="InterPro" id="IPR051624">
    <property type="entry name" value="RMD1/Sad1-interacting"/>
</dbReference>
<dbReference type="InterPro" id="IPR003734">
    <property type="entry name" value="DUF155"/>
</dbReference>
<protein>
    <recommendedName>
        <fullName evidence="3">DUF155 domain-containing protein</fullName>
    </recommendedName>
</protein>
<reference evidence="4 5" key="1">
    <citation type="submission" date="2024-10" db="EMBL/GenBank/DDBJ databases">
        <title>Updated reference genomes for cyclostephanoid diatoms.</title>
        <authorList>
            <person name="Roberts W.R."/>
            <person name="Alverson A.J."/>
        </authorList>
    </citation>
    <scope>NUCLEOTIDE SEQUENCE [LARGE SCALE GENOMIC DNA]</scope>
    <source>
        <strain evidence="4 5">AJA228-03</strain>
    </source>
</reference>
<evidence type="ECO:0000259" key="3">
    <source>
        <dbReference type="Pfam" id="PF02582"/>
    </source>
</evidence>
<accession>A0ABD3R6C7</accession>
<evidence type="ECO:0000256" key="2">
    <source>
        <dbReference type="SAM" id="MobiDB-lite"/>
    </source>
</evidence>
<evidence type="ECO:0000313" key="5">
    <source>
        <dbReference type="Proteomes" id="UP001530377"/>
    </source>
</evidence>
<dbReference type="Pfam" id="PF02582">
    <property type="entry name" value="DUF155"/>
    <property type="match status" value="1"/>
</dbReference>
<evidence type="ECO:0000256" key="1">
    <source>
        <dbReference type="ARBA" id="ARBA00008306"/>
    </source>
</evidence>
<dbReference type="PANTHER" id="PTHR16255">
    <property type="entry name" value="REQUIRED FOR MEIOTIC NUCLEAR DIVISION PROTEIN 1 HOMOLOG"/>
    <property type="match status" value="1"/>
</dbReference>
<sequence>MSDQPRVTEQTPLIMNSSSDNAERGLLGSPDISPGISTHATFQKDHLRTFSSNKLYLPTPVNLLPSNSTIGLRRRSKSVESGQILTVTAKQTKTRQRKNVGAFRRTRQSYATWRGRIGVYVEYDEFDLKKLISCIYLTLPTNWELVDCYDVVRLWLPIEEEHKDSLHFSGGEEDVPALRTGEGGYADGEGEIHASMPEVFVFGFGAVVFWNFKDGRAEKQWMEQHLFPQKEVLGLKHNAESIEEACDEMGFCYGEKFSWHRDVVQLHTRDAGEKMAVSFAFAKSANLSIYEWRLEQAIQRNAHIPEDLAEHGEIHLNRKQINVEIGRLYLLNNAINLETNMLDTPEVISVMSLMFVLHFEDDRFQPEYDKSIKYLDVDARINLLNQRLEVLKDLNSILMDAAHNQHATTLEWIVIVLIVAEVAIELYRGWLDK</sequence>
<dbReference type="AlphaFoldDB" id="A0ABD3R6C7"/>
<feature type="region of interest" description="Disordered" evidence="2">
    <location>
        <begin position="1"/>
        <end position="34"/>
    </location>
</feature>
<dbReference type="GO" id="GO:0005739">
    <property type="term" value="C:mitochondrion"/>
    <property type="evidence" value="ECO:0007669"/>
    <property type="project" value="UniProtKB-ARBA"/>
</dbReference>
<name>A0ABD3R6C7_9STRA</name>
<evidence type="ECO:0000313" key="4">
    <source>
        <dbReference type="EMBL" id="KAL3808554.1"/>
    </source>
</evidence>
<gene>
    <name evidence="4" type="ORF">ACHAXA_008343</name>
</gene>
<organism evidence="4 5">
    <name type="scientific">Cyclostephanos tholiformis</name>
    <dbReference type="NCBI Taxonomy" id="382380"/>
    <lineage>
        <taxon>Eukaryota</taxon>
        <taxon>Sar</taxon>
        <taxon>Stramenopiles</taxon>
        <taxon>Ochrophyta</taxon>
        <taxon>Bacillariophyta</taxon>
        <taxon>Coscinodiscophyceae</taxon>
        <taxon>Thalassiosirophycidae</taxon>
        <taxon>Stephanodiscales</taxon>
        <taxon>Stephanodiscaceae</taxon>
        <taxon>Cyclostephanos</taxon>
    </lineage>
</organism>
<dbReference type="PANTHER" id="PTHR16255:SF1">
    <property type="entry name" value="REQUIRED FOR MEIOTIC NUCLEAR DIVISION PROTEIN 1 HOMOLOG"/>
    <property type="match status" value="1"/>
</dbReference>
<proteinExistence type="inferred from homology"/>
<comment type="similarity">
    <text evidence="1">Belongs to the RMD1/sif2 family.</text>
</comment>
<feature type="domain" description="DUF155" evidence="3">
    <location>
        <begin position="199"/>
        <end position="385"/>
    </location>
</feature>
<keyword evidence="5" id="KW-1185">Reference proteome</keyword>
<dbReference type="Proteomes" id="UP001530377">
    <property type="component" value="Unassembled WGS sequence"/>
</dbReference>